<dbReference type="Proteomes" id="UP000273982">
    <property type="component" value="Chromosome"/>
</dbReference>
<protein>
    <recommendedName>
        <fullName evidence="4">DUF805 domain-containing protein</fullName>
    </recommendedName>
</protein>
<keyword evidence="1" id="KW-0812">Transmembrane</keyword>
<dbReference type="EMBL" id="CP034086">
    <property type="protein sequence ID" value="AZG75588.1"/>
    <property type="molecule type" value="Genomic_DNA"/>
</dbReference>
<name>A0A3G8M3T8_9HYPH</name>
<reference evidence="2 3" key="1">
    <citation type="submission" date="2018-11" db="EMBL/GenBank/DDBJ databases">
        <title>Genome squencing of methanotrophic bacteria isolated from alkaline groundwater in Korea.</title>
        <authorList>
            <person name="Nguyen L.N."/>
        </authorList>
    </citation>
    <scope>NUCLEOTIDE SEQUENCE [LARGE SCALE GENOMIC DNA]</scope>
    <source>
        <strain evidence="2 3">GW6</strain>
    </source>
</reference>
<evidence type="ECO:0000256" key="1">
    <source>
        <dbReference type="SAM" id="Phobius"/>
    </source>
</evidence>
<organism evidence="2 3">
    <name type="scientific">Methylocystis rosea</name>
    <dbReference type="NCBI Taxonomy" id="173366"/>
    <lineage>
        <taxon>Bacteria</taxon>
        <taxon>Pseudomonadati</taxon>
        <taxon>Pseudomonadota</taxon>
        <taxon>Alphaproteobacteria</taxon>
        <taxon>Hyphomicrobiales</taxon>
        <taxon>Methylocystaceae</taxon>
        <taxon>Methylocystis</taxon>
    </lineage>
</organism>
<proteinExistence type="predicted"/>
<keyword evidence="1" id="KW-0472">Membrane</keyword>
<accession>A0A3G8M3T8</accession>
<feature type="transmembrane region" description="Helical" evidence="1">
    <location>
        <begin position="62"/>
        <end position="87"/>
    </location>
</feature>
<gene>
    <name evidence="2" type="ORF">EHO51_01890</name>
</gene>
<keyword evidence="1" id="KW-1133">Transmembrane helix</keyword>
<dbReference type="KEGG" id="mros:EHO51_01890"/>
<feature type="transmembrane region" description="Helical" evidence="1">
    <location>
        <begin position="99"/>
        <end position="117"/>
    </location>
</feature>
<sequence>MDAERLRFLYRTDQGRIDRATWRRGAGALIAVLLPLTLIWFALAPYSVHDLSTTPFFAPMTILAYVYVIFYAFAVMLIVVSFINLSAKRCRDRGLTPPLGLASLAPLLALLAGAAHFLQPRVAEVMSRWYVWGVDALFVAAALWTIYELGWREESLS</sequence>
<evidence type="ECO:0008006" key="4">
    <source>
        <dbReference type="Google" id="ProtNLM"/>
    </source>
</evidence>
<evidence type="ECO:0000313" key="2">
    <source>
        <dbReference type="EMBL" id="AZG75588.1"/>
    </source>
</evidence>
<feature type="transmembrane region" description="Helical" evidence="1">
    <location>
        <begin position="129"/>
        <end position="147"/>
    </location>
</feature>
<dbReference type="AlphaFoldDB" id="A0A3G8M3T8"/>
<evidence type="ECO:0000313" key="3">
    <source>
        <dbReference type="Proteomes" id="UP000273982"/>
    </source>
</evidence>
<dbReference type="RefSeq" id="WP_124737462.1">
    <property type="nucleotide sequence ID" value="NZ_CP034086.1"/>
</dbReference>
<feature type="transmembrane region" description="Helical" evidence="1">
    <location>
        <begin position="21"/>
        <end position="42"/>
    </location>
</feature>